<dbReference type="CDD" id="cd06529">
    <property type="entry name" value="S24_LexA-like"/>
    <property type="match status" value="1"/>
</dbReference>
<feature type="domain" description="HTH cro/C1-type" evidence="4">
    <location>
        <begin position="11"/>
        <end position="66"/>
    </location>
</feature>
<dbReference type="AlphaFoldDB" id="A0A364LKM8"/>
<keyword evidence="1" id="KW-0805">Transcription regulation</keyword>
<dbReference type="SUPFAM" id="SSF51306">
    <property type="entry name" value="LexA/Signal peptidase"/>
    <property type="match status" value="1"/>
</dbReference>
<keyword evidence="3" id="KW-0804">Transcription</keyword>
<evidence type="ECO:0000313" key="6">
    <source>
        <dbReference type="Proteomes" id="UP000249458"/>
    </source>
</evidence>
<reference evidence="5 6" key="1">
    <citation type="submission" date="2017-02" db="EMBL/GenBank/DDBJ databases">
        <title>Legionella quilivanii strain from human: case report and whole genome sequencing analysis.</title>
        <authorList>
            <person name="Lalancette C."/>
            <person name="Leduc J.-M."/>
            <person name="Levesque S."/>
            <person name="Fournier E."/>
            <person name="Saoud J."/>
            <person name="Faucher S.P."/>
            <person name="Bernard K."/>
            <person name="Martineau C."/>
            <person name="Longtin J."/>
        </authorList>
    </citation>
    <scope>NUCLEOTIDE SEQUENCE [LARGE SCALE GENOMIC DNA]</scope>
    <source>
        <strain evidence="5 6">ID143958</strain>
    </source>
</reference>
<dbReference type="PANTHER" id="PTHR40661">
    <property type="match status" value="1"/>
</dbReference>
<sequence length="228" mass="25341">MNIKEQIGQRIQQARKAKNLTQAKLAELAGNFSQSRLNNWEKGIRTPGLEEVKCLAKVLGISPSYLMCLSEQSSSANSNSQNNKSTLLVPLLDYEQATDHERWISSAKTDGPDALTPHIPLNEEQMKNLSCNTFALRVSDKSMAPLLLVNDIVIIDPDHGYTPGAIIAAHFAGENKILIRELKQLNTQAHKHEFELIVKNDAWANTKININGGDRIIGIAISYFRNLL</sequence>
<dbReference type="SUPFAM" id="SSF47413">
    <property type="entry name" value="lambda repressor-like DNA-binding domains"/>
    <property type="match status" value="1"/>
</dbReference>
<keyword evidence="2" id="KW-0238">DNA-binding</keyword>
<evidence type="ECO:0000256" key="1">
    <source>
        <dbReference type="ARBA" id="ARBA00023015"/>
    </source>
</evidence>
<evidence type="ECO:0000259" key="4">
    <source>
        <dbReference type="PROSITE" id="PS50943"/>
    </source>
</evidence>
<dbReference type="InterPro" id="IPR036286">
    <property type="entry name" value="LexA/Signal_pep-like_sf"/>
</dbReference>
<dbReference type="PANTHER" id="PTHR40661:SF3">
    <property type="entry name" value="FELS-1 PROPHAGE TRANSCRIPTIONAL REGULATOR"/>
    <property type="match status" value="1"/>
</dbReference>
<dbReference type="GO" id="GO:0003677">
    <property type="term" value="F:DNA binding"/>
    <property type="evidence" value="ECO:0007669"/>
    <property type="project" value="UniProtKB-KW"/>
</dbReference>
<evidence type="ECO:0000256" key="3">
    <source>
        <dbReference type="ARBA" id="ARBA00023163"/>
    </source>
</evidence>
<dbReference type="Pfam" id="PF00717">
    <property type="entry name" value="Peptidase_S24"/>
    <property type="match status" value="1"/>
</dbReference>
<evidence type="ECO:0000256" key="2">
    <source>
        <dbReference type="ARBA" id="ARBA00023125"/>
    </source>
</evidence>
<proteinExistence type="predicted"/>
<protein>
    <recommendedName>
        <fullName evidence="4">HTH cro/C1-type domain-containing protein</fullName>
    </recommendedName>
</protein>
<dbReference type="Gene3D" id="2.10.109.10">
    <property type="entry name" value="Umud Fragment, subunit A"/>
    <property type="match status" value="1"/>
</dbReference>
<dbReference type="InterPro" id="IPR001387">
    <property type="entry name" value="Cro/C1-type_HTH"/>
</dbReference>
<dbReference type="InterPro" id="IPR039418">
    <property type="entry name" value="LexA-like"/>
</dbReference>
<dbReference type="Proteomes" id="UP000249458">
    <property type="component" value="Unassembled WGS sequence"/>
</dbReference>
<dbReference type="RefSeq" id="WP_112219262.1">
    <property type="nucleotide sequence ID" value="NZ_MVJN01000004.1"/>
</dbReference>
<comment type="caution">
    <text evidence="5">The sequence shown here is derived from an EMBL/GenBank/DDBJ whole genome shotgun (WGS) entry which is preliminary data.</text>
</comment>
<dbReference type="InterPro" id="IPR010982">
    <property type="entry name" value="Lambda_DNA-bd_dom_sf"/>
</dbReference>
<accession>A0A364LKM8</accession>
<evidence type="ECO:0000313" key="5">
    <source>
        <dbReference type="EMBL" id="RAP37144.1"/>
    </source>
</evidence>
<dbReference type="InterPro" id="IPR015927">
    <property type="entry name" value="Peptidase_S24_S26A/B/C"/>
</dbReference>
<gene>
    <name evidence="5" type="ORF">B1207_06915</name>
</gene>
<dbReference type="EMBL" id="MVJN01000004">
    <property type="protein sequence ID" value="RAP37144.1"/>
    <property type="molecule type" value="Genomic_DNA"/>
</dbReference>
<dbReference type="SMART" id="SM00530">
    <property type="entry name" value="HTH_XRE"/>
    <property type="match status" value="1"/>
</dbReference>
<dbReference type="Gene3D" id="1.10.260.40">
    <property type="entry name" value="lambda repressor-like DNA-binding domains"/>
    <property type="match status" value="1"/>
</dbReference>
<organism evidence="5 6">
    <name type="scientific">Legionella quinlivanii</name>
    <dbReference type="NCBI Taxonomy" id="45073"/>
    <lineage>
        <taxon>Bacteria</taxon>
        <taxon>Pseudomonadati</taxon>
        <taxon>Pseudomonadota</taxon>
        <taxon>Gammaproteobacteria</taxon>
        <taxon>Legionellales</taxon>
        <taxon>Legionellaceae</taxon>
        <taxon>Legionella</taxon>
    </lineage>
</organism>
<name>A0A364LKM8_9GAMM</name>
<dbReference type="PROSITE" id="PS50943">
    <property type="entry name" value="HTH_CROC1"/>
    <property type="match status" value="1"/>
</dbReference>
<dbReference type="CDD" id="cd00093">
    <property type="entry name" value="HTH_XRE"/>
    <property type="match status" value="1"/>
</dbReference>
<dbReference type="Pfam" id="PF01381">
    <property type="entry name" value="HTH_3"/>
    <property type="match status" value="1"/>
</dbReference>